<dbReference type="Gene3D" id="1.20.1540.10">
    <property type="entry name" value="Rhomboid-like"/>
    <property type="match status" value="1"/>
</dbReference>
<organism evidence="7 8">
    <name type="scientific">Viridothelium virens</name>
    <name type="common">Speckled blister lichen</name>
    <name type="synonym">Trypethelium virens</name>
    <dbReference type="NCBI Taxonomy" id="1048519"/>
    <lineage>
        <taxon>Eukaryota</taxon>
        <taxon>Fungi</taxon>
        <taxon>Dikarya</taxon>
        <taxon>Ascomycota</taxon>
        <taxon>Pezizomycotina</taxon>
        <taxon>Dothideomycetes</taxon>
        <taxon>Dothideomycetes incertae sedis</taxon>
        <taxon>Trypetheliales</taxon>
        <taxon>Trypetheliaceae</taxon>
        <taxon>Viridothelium</taxon>
    </lineage>
</organism>
<dbReference type="EMBL" id="ML991784">
    <property type="protein sequence ID" value="KAF2236631.1"/>
    <property type="molecule type" value="Genomic_DNA"/>
</dbReference>
<feature type="transmembrane region" description="Helical" evidence="6">
    <location>
        <begin position="79"/>
        <end position="96"/>
    </location>
</feature>
<dbReference type="PANTHER" id="PTHR13377">
    <property type="entry name" value="PLACENTAL PROTEIN 6"/>
    <property type="match status" value="1"/>
</dbReference>
<evidence type="ECO:0000256" key="4">
    <source>
        <dbReference type="ARBA" id="ARBA00023136"/>
    </source>
</evidence>
<evidence type="ECO:0000256" key="3">
    <source>
        <dbReference type="ARBA" id="ARBA00022989"/>
    </source>
</evidence>
<feature type="region of interest" description="Disordered" evidence="5">
    <location>
        <begin position="328"/>
        <end position="396"/>
    </location>
</feature>
<proteinExistence type="predicted"/>
<dbReference type="GO" id="GO:0016020">
    <property type="term" value="C:membrane"/>
    <property type="evidence" value="ECO:0007669"/>
    <property type="project" value="UniProtKB-SubCell"/>
</dbReference>
<evidence type="ECO:0000256" key="5">
    <source>
        <dbReference type="SAM" id="MobiDB-lite"/>
    </source>
</evidence>
<feature type="transmembrane region" description="Helical" evidence="6">
    <location>
        <begin position="108"/>
        <end position="131"/>
    </location>
</feature>
<dbReference type="Pfam" id="PF08551">
    <property type="entry name" value="DUF1751"/>
    <property type="match status" value="1"/>
</dbReference>
<dbReference type="InterPro" id="IPR035952">
    <property type="entry name" value="Rhomboid-like_sf"/>
</dbReference>
<gene>
    <name evidence="7" type="ORF">EV356DRAFT_565449</name>
</gene>
<protein>
    <submittedName>
        <fullName evidence="7">DUF1751-domain-containing protein</fullName>
    </submittedName>
</protein>
<reference evidence="7" key="1">
    <citation type="journal article" date="2020" name="Stud. Mycol.">
        <title>101 Dothideomycetes genomes: a test case for predicting lifestyles and emergence of pathogens.</title>
        <authorList>
            <person name="Haridas S."/>
            <person name="Albert R."/>
            <person name="Binder M."/>
            <person name="Bloem J."/>
            <person name="Labutti K."/>
            <person name="Salamov A."/>
            <person name="Andreopoulos B."/>
            <person name="Baker S."/>
            <person name="Barry K."/>
            <person name="Bills G."/>
            <person name="Bluhm B."/>
            <person name="Cannon C."/>
            <person name="Castanera R."/>
            <person name="Culley D."/>
            <person name="Daum C."/>
            <person name="Ezra D."/>
            <person name="Gonzalez J."/>
            <person name="Henrissat B."/>
            <person name="Kuo A."/>
            <person name="Liang C."/>
            <person name="Lipzen A."/>
            <person name="Lutzoni F."/>
            <person name="Magnuson J."/>
            <person name="Mondo S."/>
            <person name="Nolan M."/>
            <person name="Ohm R."/>
            <person name="Pangilinan J."/>
            <person name="Park H.-J."/>
            <person name="Ramirez L."/>
            <person name="Alfaro M."/>
            <person name="Sun H."/>
            <person name="Tritt A."/>
            <person name="Yoshinaga Y."/>
            <person name="Zwiers L.-H."/>
            <person name="Turgeon B."/>
            <person name="Goodwin S."/>
            <person name="Spatafora J."/>
            <person name="Crous P."/>
            <person name="Grigoriev I."/>
        </authorList>
    </citation>
    <scope>NUCLEOTIDE SEQUENCE</scope>
    <source>
        <strain evidence="7">Tuck. ex Michener</strain>
    </source>
</reference>
<dbReference type="SUPFAM" id="SSF144091">
    <property type="entry name" value="Rhomboid-like"/>
    <property type="match status" value="1"/>
</dbReference>
<dbReference type="AlphaFoldDB" id="A0A6A6HFB4"/>
<sequence length="396" mass="42730">MPPRLNVPPLTRGLIVALVSLSFLNGLLRYREYLAISAEKANVVKYGSIVSEPYLVIFPKYSYLYPWVLFTATFIEQNILGLVLSGVTIFFGGRYLERAWSSAEFAKFMLVTATIPNFLSFVIYFILAASISDHNPIINGTAALQSALLVSFKQLVPEHTVSLFRNLLRIRVKHFPVLHLLFHLVSALLLGTHTSLILALFGFLTSWTYLRFYKTSPSLTDSSTAATAIKGDASDTFAFAYFFPEPLHTPVAKVADAVYEGLVAVRICTPFSTEDIESHNEQASARAEGGLPSIMNPARGGRNLGSSRAEAERRRALALKALDQRLQAGGVPAGGAGGMTPKTPGGARTPGLGTTPSVQTPSLGTQGQATAAGLGETTYVPEEQSGSKGEEKQAQE</sequence>
<keyword evidence="2 6" id="KW-0812">Transmembrane</keyword>
<feature type="compositionally biased region" description="Low complexity" evidence="5">
    <location>
        <begin position="363"/>
        <end position="378"/>
    </location>
</feature>
<evidence type="ECO:0000256" key="6">
    <source>
        <dbReference type="SAM" id="Phobius"/>
    </source>
</evidence>
<feature type="transmembrane region" description="Helical" evidence="6">
    <location>
        <begin position="177"/>
        <end position="210"/>
    </location>
</feature>
<feature type="region of interest" description="Disordered" evidence="5">
    <location>
        <begin position="278"/>
        <end position="312"/>
    </location>
</feature>
<feature type="compositionally biased region" description="Polar residues" evidence="5">
    <location>
        <begin position="352"/>
        <end position="362"/>
    </location>
</feature>
<dbReference type="PANTHER" id="PTHR13377:SF3">
    <property type="entry name" value="TRANSMEMBRANE PROTEIN 115"/>
    <property type="match status" value="1"/>
</dbReference>
<keyword evidence="3 6" id="KW-1133">Transmembrane helix</keyword>
<evidence type="ECO:0000256" key="1">
    <source>
        <dbReference type="ARBA" id="ARBA00004141"/>
    </source>
</evidence>
<keyword evidence="8" id="KW-1185">Reference proteome</keyword>
<dbReference type="FunFam" id="1.20.1540.10:FF:000004">
    <property type="entry name" value="Transmembrane protein 115"/>
    <property type="match status" value="1"/>
</dbReference>
<keyword evidence="4 6" id="KW-0472">Membrane</keyword>
<feature type="transmembrane region" description="Helical" evidence="6">
    <location>
        <begin position="12"/>
        <end position="30"/>
    </location>
</feature>
<dbReference type="SMART" id="SM01160">
    <property type="entry name" value="DUF1751"/>
    <property type="match status" value="1"/>
</dbReference>
<dbReference type="OrthoDB" id="73612at2759"/>
<dbReference type="InterPro" id="IPR013861">
    <property type="entry name" value="TMEM115/Pdh1/Rbl19"/>
</dbReference>
<dbReference type="GO" id="GO:0006890">
    <property type="term" value="P:retrograde vesicle-mediated transport, Golgi to endoplasmic reticulum"/>
    <property type="evidence" value="ECO:0007669"/>
    <property type="project" value="InterPro"/>
</dbReference>
<dbReference type="GO" id="GO:0005794">
    <property type="term" value="C:Golgi apparatus"/>
    <property type="evidence" value="ECO:0007669"/>
    <property type="project" value="TreeGrafter"/>
</dbReference>
<evidence type="ECO:0000313" key="7">
    <source>
        <dbReference type="EMBL" id="KAF2236631.1"/>
    </source>
</evidence>
<evidence type="ECO:0000256" key="2">
    <source>
        <dbReference type="ARBA" id="ARBA00022692"/>
    </source>
</evidence>
<feature type="transmembrane region" description="Helical" evidence="6">
    <location>
        <begin position="42"/>
        <end position="59"/>
    </location>
</feature>
<evidence type="ECO:0000313" key="8">
    <source>
        <dbReference type="Proteomes" id="UP000800092"/>
    </source>
</evidence>
<dbReference type="Proteomes" id="UP000800092">
    <property type="component" value="Unassembled WGS sequence"/>
</dbReference>
<comment type="subcellular location">
    <subcellularLocation>
        <location evidence="1">Membrane</location>
        <topology evidence="1">Multi-pass membrane protein</topology>
    </subcellularLocation>
</comment>
<accession>A0A6A6HFB4</accession>
<name>A0A6A6HFB4_VIRVR</name>